<evidence type="ECO:0000256" key="3">
    <source>
        <dbReference type="ARBA" id="ARBA00017206"/>
    </source>
</evidence>
<evidence type="ECO:0000256" key="4">
    <source>
        <dbReference type="ARBA" id="ARBA00022490"/>
    </source>
</evidence>
<feature type="region of interest" description="Disordered" evidence="8">
    <location>
        <begin position="1"/>
        <end position="115"/>
    </location>
</feature>
<keyword evidence="6" id="KW-0206">Cytoskeleton</keyword>
<dbReference type="GO" id="GO:0060271">
    <property type="term" value="P:cilium assembly"/>
    <property type="evidence" value="ECO:0007669"/>
    <property type="project" value="TreeGrafter"/>
</dbReference>
<dbReference type="InterPro" id="IPR022088">
    <property type="entry name" value="Intraflagellar_transp_cmplxB"/>
</dbReference>
<organism evidence="9 10">
    <name type="scientific">Mola mola</name>
    <name type="common">Ocean sunfish</name>
    <name type="synonym">Tetraodon mola</name>
    <dbReference type="NCBI Taxonomy" id="94237"/>
    <lineage>
        <taxon>Eukaryota</taxon>
        <taxon>Metazoa</taxon>
        <taxon>Chordata</taxon>
        <taxon>Craniata</taxon>
        <taxon>Vertebrata</taxon>
        <taxon>Euteleostomi</taxon>
        <taxon>Actinopterygii</taxon>
        <taxon>Neopterygii</taxon>
        <taxon>Teleostei</taxon>
        <taxon>Neoteleostei</taxon>
        <taxon>Acanthomorphata</taxon>
        <taxon>Eupercaria</taxon>
        <taxon>Tetraodontiformes</taxon>
        <taxon>Molidae</taxon>
        <taxon>Mola</taxon>
    </lineage>
</organism>
<dbReference type="Ensembl" id="ENSMMOT00000014775.1">
    <property type="protein sequence ID" value="ENSMMOP00000014540.1"/>
    <property type="gene ID" value="ENSMMOG00000011120.1"/>
</dbReference>
<reference evidence="9" key="2">
    <citation type="submission" date="2025-09" db="UniProtKB">
        <authorList>
            <consortium name="Ensembl"/>
        </authorList>
    </citation>
    <scope>IDENTIFICATION</scope>
</reference>
<evidence type="ECO:0000256" key="6">
    <source>
        <dbReference type="ARBA" id="ARBA00023212"/>
    </source>
</evidence>
<keyword evidence="10" id="KW-1185">Reference proteome</keyword>
<proteinExistence type="inferred from homology"/>
<comment type="similarity">
    <text evidence="2">Belongs to the IFT46 family.</text>
</comment>
<dbReference type="GO" id="GO:0005815">
    <property type="term" value="C:microtubule organizing center"/>
    <property type="evidence" value="ECO:0007669"/>
    <property type="project" value="TreeGrafter"/>
</dbReference>
<dbReference type="Proteomes" id="UP000261620">
    <property type="component" value="Unplaced"/>
</dbReference>
<feature type="compositionally biased region" description="Basic and acidic residues" evidence="8">
    <location>
        <begin position="60"/>
        <end position="69"/>
    </location>
</feature>
<evidence type="ECO:0000313" key="9">
    <source>
        <dbReference type="Ensembl" id="ENSMMOP00000014540.1"/>
    </source>
</evidence>
<dbReference type="GO" id="GO:0030992">
    <property type="term" value="C:intraciliary transport particle B"/>
    <property type="evidence" value="ECO:0007669"/>
    <property type="project" value="TreeGrafter"/>
</dbReference>
<protein>
    <recommendedName>
        <fullName evidence="3">Intraflagellar transport protein 46 homolog</fullName>
    </recommendedName>
</protein>
<evidence type="ECO:0000256" key="2">
    <source>
        <dbReference type="ARBA" id="ARBA00007700"/>
    </source>
</evidence>
<evidence type="ECO:0000256" key="1">
    <source>
        <dbReference type="ARBA" id="ARBA00004120"/>
    </source>
</evidence>
<dbReference type="OMA" id="QYIRRYT"/>
<dbReference type="GO" id="GO:0031514">
    <property type="term" value="C:motile cilium"/>
    <property type="evidence" value="ECO:0007669"/>
    <property type="project" value="TreeGrafter"/>
</dbReference>
<dbReference type="GO" id="GO:0042073">
    <property type="term" value="P:intraciliary transport"/>
    <property type="evidence" value="ECO:0007669"/>
    <property type="project" value="InterPro"/>
</dbReference>
<evidence type="ECO:0000313" key="10">
    <source>
        <dbReference type="Proteomes" id="UP000261620"/>
    </source>
</evidence>
<name>A0A3Q4B8Y3_MOLML</name>
<evidence type="ECO:0000256" key="5">
    <source>
        <dbReference type="ARBA" id="ARBA00023069"/>
    </source>
</evidence>
<dbReference type="AlphaFoldDB" id="A0A3Q4B8Y3"/>
<dbReference type="STRING" id="94237.ENSMMOP00000014540"/>
<comment type="subcellular location">
    <subcellularLocation>
        <location evidence="1">Cytoplasm</location>
        <location evidence="1">Cytoskeleton</location>
        <location evidence="1">Cilium basal body</location>
    </subcellularLocation>
</comment>
<dbReference type="PANTHER" id="PTHR13376">
    <property type="entry name" value="INTRAFLAGELLAR TRANSPORT PROTEIN 46 HOMOLOG"/>
    <property type="match status" value="1"/>
</dbReference>
<sequence>MERPDRGSDVTQLLTNLPYDESLEVADSEEVAGVYSRRQVTSAGGRGLMSAHSGSDEYDEEHKPVRGKEPTGSQPGAGLQEEEEEEEEDSDEEDSDDDEEPSRAPEGAYDPADYANLPVSTEIKELFQYIARHRRLPEGPDASHSVIPKDFTLLAPPPDCFLCCIQVPRPDGKADNLGLLVLDEPSVKQSDPTVMSLWLSEESKRHSAAEVHKVTSVASPRSNPRPVDSWVESISALHRCKPPASVQYSRAMPSIDSLMQEWPAELEELLACRQLPGALLDCSMAQYSNIICSLLDIPVYSSRIQSLHLLFSLYLEFSDLEAPRSTSRRPSSAVRRWRREGPDATNTPVVLFFF</sequence>
<feature type="compositionally biased region" description="Acidic residues" evidence="8">
    <location>
        <begin position="80"/>
        <end position="100"/>
    </location>
</feature>
<reference evidence="9" key="1">
    <citation type="submission" date="2025-08" db="UniProtKB">
        <authorList>
            <consortium name="Ensembl"/>
        </authorList>
    </citation>
    <scope>IDENTIFICATION</scope>
</reference>
<evidence type="ECO:0000256" key="7">
    <source>
        <dbReference type="ARBA" id="ARBA00023273"/>
    </source>
</evidence>
<dbReference type="Pfam" id="PF12317">
    <property type="entry name" value="IFT46_B_C"/>
    <property type="match status" value="1"/>
</dbReference>
<dbReference type="PANTHER" id="PTHR13376:SF0">
    <property type="entry name" value="INTRAFLAGELLAR TRANSPORT PROTEIN 46 HOMOLOG"/>
    <property type="match status" value="1"/>
</dbReference>
<keyword evidence="5" id="KW-0969">Cilium</keyword>
<evidence type="ECO:0000256" key="8">
    <source>
        <dbReference type="SAM" id="MobiDB-lite"/>
    </source>
</evidence>
<feature type="compositionally biased region" description="Acidic residues" evidence="8">
    <location>
        <begin position="21"/>
        <end position="30"/>
    </location>
</feature>
<accession>A0A3Q4B8Y3</accession>
<keyword evidence="4" id="KW-0963">Cytoplasm</keyword>
<keyword evidence="7" id="KW-0966">Cell projection</keyword>